<feature type="domain" description="Major facilitator superfamily (MFS) profile" evidence="8">
    <location>
        <begin position="17"/>
        <end position="405"/>
    </location>
</feature>
<proteinExistence type="predicted"/>
<feature type="transmembrane region" description="Helical" evidence="7">
    <location>
        <begin position="50"/>
        <end position="71"/>
    </location>
</feature>
<dbReference type="GO" id="GO:0005886">
    <property type="term" value="C:plasma membrane"/>
    <property type="evidence" value="ECO:0007669"/>
    <property type="project" value="UniProtKB-SubCell"/>
</dbReference>
<evidence type="ECO:0000313" key="9">
    <source>
        <dbReference type="EMBL" id="MBS4537034.1"/>
    </source>
</evidence>
<dbReference type="PROSITE" id="PS50850">
    <property type="entry name" value="MFS"/>
    <property type="match status" value="1"/>
</dbReference>
<evidence type="ECO:0000256" key="1">
    <source>
        <dbReference type="ARBA" id="ARBA00004651"/>
    </source>
</evidence>
<dbReference type="InterPro" id="IPR020846">
    <property type="entry name" value="MFS_dom"/>
</dbReference>
<dbReference type="Proteomes" id="UP000724672">
    <property type="component" value="Unassembled WGS sequence"/>
</dbReference>
<dbReference type="InterPro" id="IPR011701">
    <property type="entry name" value="MFS"/>
</dbReference>
<gene>
    <name evidence="9" type="ORF">GOQ27_01085</name>
</gene>
<dbReference type="Pfam" id="PF07690">
    <property type="entry name" value="MFS_1"/>
    <property type="match status" value="1"/>
</dbReference>
<sequence>MDKLRGYIQPYKGLPVSIYVIFFAAIVNNMGNFVGPFLTMFLTYRVGINVGMVGIIVACNAGLGMLGAMIGGKLIDQIGRKKILIIFRTLAGIGYGTCAFVESPLIITSILMFSSFFGGFSQPVYGTIITDITDGEERKSAFSLHYMAINIGYSVGPLLAGFLYKNYLMWLFLGDALTTFLSIALVAIFVPETLPDKDEIMESQSKTYEKAEEGNLLSILIKRPTLLMFSFIIVIYFIVFSQFNFGLSLQIGDVFGDNGATLFGVLMTVNAVMCSIFTVVVNSATKDFKSSFNIAVGGILYMIGFGMIAFINSFWLFVVSTIIWTIGEILVATNTSVYIANHTPITHRGRFNAVFPIIRKLGFIIGPMMAGAYVKYSGIKSLWILIGALSLVGSIMMYRLYIMDIRKEDVKVI</sequence>
<keyword evidence="4 7" id="KW-0812">Transmembrane</keyword>
<dbReference type="PANTHER" id="PTHR23517">
    <property type="entry name" value="RESISTANCE PROTEIN MDTM, PUTATIVE-RELATED-RELATED"/>
    <property type="match status" value="1"/>
</dbReference>
<name>A0A942UUJ1_9FIRM</name>
<keyword evidence="6 7" id="KW-0472">Membrane</keyword>
<keyword evidence="5 7" id="KW-1133">Transmembrane helix</keyword>
<reference evidence="9" key="1">
    <citation type="submission" date="2019-12" db="EMBL/GenBank/DDBJ databases">
        <title>Clostridiaceae gen. nov. sp. nov., isolated from sediment in Xinjiang, China.</title>
        <authorList>
            <person name="Zhang R."/>
        </authorList>
    </citation>
    <scope>NUCLEOTIDE SEQUENCE</scope>
    <source>
        <strain evidence="9">D2Q-11</strain>
    </source>
</reference>
<dbReference type="SUPFAM" id="SSF103473">
    <property type="entry name" value="MFS general substrate transporter"/>
    <property type="match status" value="1"/>
</dbReference>
<feature type="transmembrane region" description="Helical" evidence="7">
    <location>
        <begin position="382"/>
        <end position="401"/>
    </location>
</feature>
<dbReference type="InterPro" id="IPR050171">
    <property type="entry name" value="MFS_Transporters"/>
</dbReference>
<feature type="transmembrane region" description="Helical" evidence="7">
    <location>
        <begin position="170"/>
        <end position="190"/>
    </location>
</feature>
<feature type="transmembrane region" description="Helical" evidence="7">
    <location>
        <begin position="113"/>
        <end position="132"/>
    </location>
</feature>
<feature type="transmembrane region" description="Helical" evidence="7">
    <location>
        <begin position="144"/>
        <end position="164"/>
    </location>
</feature>
<dbReference type="AlphaFoldDB" id="A0A942UUJ1"/>
<dbReference type="CDD" id="cd17329">
    <property type="entry name" value="MFS_MdtH_MDR_like"/>
    <property type="match status" value="1"/>
</dbReference>
<feature type="transmembrane region" description="Helical" evidence="7">
    <location>
        <begin position="226"/>
        <end position="247"/>
    </location>
</feature>
<protein>
    <submittedName>
        <fullName evidence="9">MFS transporter</fullName>
    </submittedName>
</protein>
<evidence type="ECO:0000256" key="6">
    <source>
        <dbReference type="ARBA" id="ARBA00023136"/>
    </source>
</evidence>
<feature type="transmembrane region" description="Helical" evidence="7">
    <location>
        <begin position="353"/>
        <end position="376"/>
    </location>
</feature>
<feature type="transmembrane region" description="Helical" evidence="7">
    <location>
        <begin position="12"/>
        <end position="30"/>
    </location>
</feature>
<keyword evidence="2" id="KW-0813">Transport</keyword>
<feature type="transmembrane region" description="Helical" evidence="7">
    <location>
        <begin position="83"/>
        <end position="107"/>
    </location>
</feature>
<dbReference type="GO" id="GO:0022857">
    <property type="term" value="F:transmembrane transporter activity"/>
    <property type="evidence" value="ECO:0007669"/>
    <property type="project" value="InterPro"/>
</dbReference>
<evidence type="ECO:0000256" key="2">
    <source>
        <dbReference type="ARBA" id="ARBA00022448"/>
    </source>
</evidence>
<dbReference type="RefSeq" id="WP_203364964.1">
    <property type="nucleotide sequence ID" value="NZ_WSFT01000009.1"/>
</dbReference>
<dbReference type="EMBL" id="WSFT01000009">
    <property type="protein sequence ID" value="MBS4537034.1"/>
    <property type="molecule type" value="Genomic_DNA"/>
</dbReference>
<feature type="transmembrane region" description="Helical" evidence="7">
    <location>
        <begin position="322"/>
        <end position="341"/>
    </location>
</feature>
<comment type="subcellular location">
    <subcellularLocation>
        <location evidence="1">Cell membrane</location>
        <topology evidence="1">Multi-pass membrane protein</topology>
    </subcellularLocation>
</comment>
<keyword evidence="10" id="KW-1185">Reference proteome</keyword>
<evidence type="ECO:0000259" key="8">
    <source>
        <dbReference type="PROSITE" id="PS50850"/>
    </source>
</evidence>
<keyword evidence="3" id="KW-1003">Cell membrane</keyword>
<evidence type="ECO:0000256" key="7">
    <source>
        <dbReference type="SAM" id="Phobius"/>
    </source>
</evidence>
<evidence type="ECO:0000256" key="5">
    <source>
        <dbReference type="ARBA" id="ARBA00022989"/>
    </source>
</evidence>
<feature type="transmembrane region" description="Helical" evidence="7">
    <location>
        <begin position="259"/>
        <end position="280"/>
    </location>
</feature>
<accession>A0A942UUJ1</accession>
<organism evidence="9 10">
    <name type="scientific">Anaeromonas frigoriresistens</name>
    <dbReference type="NCBI Taxonomy" id="2683708"/>
    <lineage>
        <taxon>Bacteria</taxon>
        <taxon>Bacillati</taxon>
        <taxon>Bacillota</taxon>
        <taxon>Tissierellia</taxon>
        <taxon>Tissierellales</taxon>
        <taxon>Thermohalobacteraceae</taxon>
        <taxon>Anaeromonas</taxon>
    </lineage>
</organism>
<feature type="transmembrane region" description="Helical" evidence="7">
    <location>
        <begin position="292"/>
        <end position="316"/>
    </location>
</feature>
<comment type="caution">
    <text evidence="9">The sequence shown here is derived from an EMBL/GenBank/DDBJ whole genome shotgun (WGS) entry which is preliminary data.</text>
</comment>
<evidence type="ECO:0000256" key="4">
    <source>
        <dbReference type="ARBA" id="ARBA00022692"/>
    </source>
</evidence>
<dbReference type="InterPro" id="IPR036259">
    <property type="entry name" value="MFS_trans_sf"/>
</dbReference>
<evidence type="ECO:0000313" key="10">
    <source>
        <dbReference type="Proteomes" id="UP000724672"/>
    </source>
</evidence>
<evidence type="ECO:0000256" key="3">
    <source>
        <dbReference type="ARBA" id="ARBA00022475"/>
    </source>
</evidence>
<dbReference type="Gene3D" id="1.20.1250.20">
    <property type="entry name" value="MFS general substrate transporter like domains"/>
    <property type="match status" value="1"/>
</dbReference>